<dbReference type="PRINTS" id="PR00105">
    <property type="entry name" value="C5METTRFRASE"/>
</dbReference>
<keyword evidence="2 5" id="KW-0808">Transferase</keyword>
<dbReference type="Gene3D" id="3.40.50.150">
    <property type="entry name" value="Vaccinia Virus protein VP39"/>
    <property type="match status" value="1"/>
</dbReference>
<keyword evidence="3 5" id="KW-0949">S-adenosyl-L-methionine</keyword>
<dbReference type="Proteomes" id="UP001501599">
    <property type="component" value="Unassembled WGS sequence"/>
</dbReference>
<dbReference type="PANTHER" id="PTHR46098">
    <property type="entry name" value="TRNA (CYTOSINE(38)-C(5))-METHYLTRANSFERASE"/>
    <property type="match status" value="1"/>
</dbReference>
<dbReference type="SUPFAM" id="SSF53335">
    <property type="entry name" value="S-adenosyl-L-methionine-dependent methyltransferases"/>
    <property type="match status" value="1"/>
</dbReference>
<comment type="similarity">
    <text evidence="5 6">Belongs to the class I-like SAM-binding methyltransferase superfamily. C5-methyltransferase family.</text>
</comment>
<gene>
    <name evidence="9" type="ORF">GCM10009846_02500</name>
</gene>
<keyword evidence="10" id="KW-1185">Reference proteome</keyword>
<dbReference type="NCBIfam" id="TIGR00675">
    <property type="entry name" value="dcm"/>
    <property type="match status" value="1"/>
</dbReference>
<dbReference type="RefSeq" id="WP_344339477.1">
    <property type="nucleotide sequence ID" value="NZ_BAAAQT010000001.1"/>
</dbReference>
<dbReference type="InterPro" id="IPR001525">
    <property type="entry name" value="C5_MeTfrase"/>
</dbReference>
<evidence type="ECO:0000256" key="1">
    <source>
        <dbReference type="ARBA" id="ARBA00022603"/>
    </source>
</evidence>
<evidence type="ECO:0000313" key="10">
    <source>
        <dbReference type="Proteomes" id="UP001501599"/>
    </source>
</evidence>
<sequence length="454" mass="50451">MFSFVDLFAGIGGFHATLGAVHGGRAAFASEWDKPAAEVYRRNWGLAPKGDIVPLTDPVVTVPAHDVLAAGFPCQPFSKSGFQRGINETRGTLFFNIMKVLHEQRPTVVLLENVRNLAGPRHRDTWATIVDQLQMAGYKVSSAPTVFSPHLLPPHLGGRPQIRERVFITATYVGSEERARALSTKEPVVARGPIGGWDPQEWDIYETALGHDGRSIVRPEAETSDRADYVLSEFDEYVVSVWDEFVARLRAAGVRRLPGFPIWADHFVTEDMLQIEPDVPTWKADFLRKNSALYTAHKVTIDEWLDQHGGLRELPASRRKLEWQAQDATSLADTVMHMRPSGLRAKKPTYLPALVAITQTSILGSRGRRLTPREAARLQGLPEWFDFGPQRDALTYKQLGNGVNVGAASYVFRTHVQQDAALIAERAPGIVEAVERTPDNPDESLGERRERAAA</sequence>
<organism evidence="9 10">
    <name type="scientific">Agrococcus versicolor</name>
    <dbReference type="NCBI Taxonomy" id="501482"/>
    <lineage>
        <taxon>Bacteria</taxon>
        <taxon>Bacillati</taxon>
        <taxon>Actinomycetota</taxon>
        <taxon>Actinomycetes</taxon>
        <taxon>Micrococcales</taxon>
        <taxon>Microbacteriaceae</taxon>
        <taxon>Agrococcus</taxon>
    </lineage>
</organism>
<dbReference type="InterPro" id="IPR029063">
    <property type="entry name" value="SAM-dependent_MTases_sf"/>
</dbReference>
<evidence type="ECO:0000256" key="3">
    <source>
        <dbReference type="ARBA" id="ARBA00022691"/>
    </source>
</evidence>
<dbReference type="EMBL" id="BAAAQT010000001">
    <property type="protein sequence ID" value="GAA2170821.1"/>
    <property type="molecule type" value="Genomic_DNA"/>
</dbReference>
<dbReference type="InterPro" id="IPR018117">
    <property type="entry name" value="C5_DNA_meth_AS"/>
</dbReference>
<proteinExistence type="inferred from homology"/>
<protein>
    <recommendedName>
        <fullName evidence="7">Cytosine-specific methyltransferase</fullName>
        <ecNumber evidence="7">2.1.1.37</ecNumber>
    </recommendedName>
</protein>
<keyword evidence="4" id="KW-0680">Restriction system</keyword>
<evidence type="ECO:0000256" key="7">
    <source>
        <dbReference type="RuleBase" id="RU000417"/>
    </source>
</evidence>
<comment type="caution">
    <text evidence="9">The sequence shown here is derived from an EMBL/GenBank/DDBJ whole genome shotgun (WGS) entry which is preliminary data.</text>
</comment>
<dbReference type="EC" id="2.1.1.37" evidence="7"/>
<accession>A0ABN3AKN9</accession>
<evidence type="ECO:0000256" key="6">
    <source>
        <dbReference type="RuleBase" id="RU000416"/>
    </source>
</evidence>
<name>A0ABN3AKN9_9MICO</name>
<dbReference type="PANTHER" id="PTHR46098:SF1">
    <property type="entry name" value="TRNA (CYTOSINE(38)-C(5))-METHYLTRANSFERASE"/>
    <property type="match status" value="1"/>
</dbReference>
<dbReference type="PROSITE" id="PS51679">
    <property type="entry name" value="SAM_MT_C5"/>
    <property type="match status" value="1"/>
</dbReference>
<evidence type="ECO:0000256" key="5">
    <source>
        <dbReference type="PROSITE-ProRule" id="PRU01016"/>
    </source>
</evidence>
<evidence type="ECO:0000256" key="2">
    <source>
        <dbReference type="ARBA" id="ARBA00022679"/>
    </source>
</evidence>
<dbReference type="InterPro" id="IPR050750">
    <property type="entry name" value="C5-MTase"/>
</dbReference>
<feature type="region of interest" description="Disordered" evidence="8">
    <location>
        <begin position="433"/>
        <end position="454"/>
    </location>
</feature>
<reference evidence="9 10" key="1">
    <citation type="journal article" date="2019" name="Int. J. Syst. Evol. Microbiol.">
        <title>The Global Catalogue of Microorganisms (GCM) 10K type strain sequencing project: providing services to taxonomists for standard genome sequencing and annotation.</title>
        <authorList>
            <consortium name="The Broad Institute Genomics Platform"/>
            <consortium name="The Broad Institute Genome Sequencing Center for Infectious Disease"/>
            <person name="Wu L."/>
            <person name="Ma J."/>
        </authorList>
    </citation>
    <scope>NUCLEOTIDE SEQUENCE [LARGE SCALE GENOMIC DNA]</scope>
    <source>
        <strain evidence="9 10">JCM 16026</strain>
    </source>
</reference>
<keyword evidence="1 5" id="KW-0489">Methyltransferase</keyword>
<evidence type="ECO:0000313" key="9">
    <source>
        <dbReference type="EMBL" id="GAA2170821.1"/>
    </source>
</evidence>
<comment type="catalytic activity">
    <reaction evidence="7">
        <text>a 2'-deoxycytidine in DNA + S-adenosyl-L-methionine = a 5-methyl-2'-deoxycytidine in DNA + S-adenosyl-L-homocysteine + H(+)</text>
        <dbReference type="Rhea" id="RHEA:13681"/>
        <dbReference type="Rhea" id="RHEA-COMP:11369"/>
        <dbReference type="Rhea" id="RHEA-COMP:11370"/>
        <dbReference type="ChEBI" id="CHEBI:15378"/>
        <dbReference type="ChEBI" id="CHEBI:57856"/>
        <dbReference type="ChEBI" id="CHEBI:59789"/>
        <dbReference type="ChEBI" id="CHEBI:85452"/>
        <dbReference type="ChEBI" id="CHEBI:85454"/>
        <dbReference type="EC" id="2.1.1.37"/>
    </reaction>
</comment>
<dbReference type="Pfam" id="PF00145">
    <property type="entry name" value="DNA_methylase"/>
    <property type="match status" value="2"/>
</dbReference>
<evidence type="ECO:0000256" key="4">
    <source>
        <dbReference type="ARBA" id="ARBA00022747"/>
    </source>
</evidence>
<evidence type="ECO:0000256" key="8">
    <source>
        <dbReference type="SAM" id="MobiDB-lite"/>
    </source>
</evidence>
<dbReference type="Gene3D" id="3.90.120.10">
    <property type="entry name" value="DNA Methylase, subunit A, domain 2"/>
    <property type="match status" value="1"/>
</dbReference>
<feature type="active site" evidence="5">
    <location>
        <position position="74"/>
    </location>
</feature>
<dbReference type="PROSITE" id="PS00094">
    <property type="entry name" value="C5_MTASE_1"/>
    <property type="match status" value="1"/>
</dbReference>